<protein>
    <submittedName>
        <fullName evidence="3">PhzF family phenazine biosynthesis protein</fullName>
    </submittedName>
</protein>
<comment type="caution">
    <text evidence="3">The sequence shown here is derived from an EMBL/GenBank/DDBJ whole genome shotgun (WGS) entry which is preliminary data.</text>
</comment>
<proteinExistence type="inferred from homology"/>
<dbReference type="PANTHER" id="PTHR13774">
    <property type="entry name" value="PHENAZINE BIOSYNTHESIS PROTEIN"/>
    <property type="match status" value="1"/>
</dbReference>
<name>A0A1B7HNG3_9ENTR</name>
<dbReference type="Gene3D" id="3.10.310.10">
    <property type="entry name" value="Diaminopimelate Epimerase, Chain A, domain 1"/>
    <property type="match status" value="2"/>
</dbReference>
<sequence length="247" mass="27825">MQQIDFYMVDAFSDTTFGGNAAAVCPLTEWLPDETLLAMSRQHNQSETAFFITTDSGYELRWFTTQGEINLCGHATLAAAHVIFEYLNHPETTIHFDTRFVGPLSVTRNGDWLTLDFPAWESEPVMPLPLLLETLGITQCQEVRVARDYMVVLENQQQVEAVCPNINAMIPLEKMVCITAPGDGEYDFVSRFSAQVNRYRKIRLQGQHIACSSHIGRTAWVKRRCSLARFPNVVVICAVNSLATECL</sequence>
<reference evidence="3 4" key="1">
    <citation type="submission" date="2016-04" db="EMBL/GenBank/DDBJ databases">
        <title>ATOL: Assembling a taxonomically balanced genome-scale reconstruction of the evolutionary history of the Enterobacteriaceae.</title>
        <authorList>
            <person name="Plunkett G.III."/>
            <person name="Neeno-Eckwall E.C."/>
            <person name="Glasner J.D."/>
            <person name="Perna N.T."/>
        </authorList>
    </citation>
    <scope>NUCLEOTIDE SEQUENCE [LARGE SCALE GENOMIC DNA]</scope>
    <source>
        <strain evidence="3 4">ATCC 51604</strain>
    </source>
</reference>
<dbReference type="Proteomes" id="UP000078504">
    <property type="component" value="Unassembled WGS sequence"/>
</dbReference>
<dbReference type="PANTHER" id="PTHR13774:SF17">
    <property type="entry name" value="PHENAZINE BIOSYNTHESIS-LIKE DOMAIN-CONTAINING PROTEIN"/>
    <property type="match status" value="1"/>
</dbReference>
<evidence type="ECO:0000313" key="4">
    <source>
        <dbReference type="Proteomes" id="UP000078504"/>
    </source>
</evidence>
<dbReference type="GO" id="GO:0016853">
    <property type="term" value="F:isomerase activity"/>
    <property type="evidence" value="ECO:0007669"/>
    <property type="project" value="UniProtKB-KW"/>
</dbReference>
<dbReference type="SUPFAM" id="SSF54506">
    <property type="entry name" value="Diaminopimelate epimerase-like"/>
    <property type="match status" value="1"/>
</dbReference>
<dbReference type="GO" id="GO:0005737">
    <property type="term" value="C:cytoplasm"/>
    <property type="evidence" value="ECO:0007669"/>
    <property type="project" value="TreeGrafter"/>
</dbReference>
<dbReference type="NCBIfam" id="TIGR00654">
    <property type="entry name" value="PhzF_family"/>
    <property type="match status" value="1"/>
</dbReference>
<dbReference type="Pfam" id="PF02567">
    <property type="entry name" value="PhzC-PhzF"/>
    <property type="match status" value="1"/>
</dbReference>
<dbReference type="InterPro" id="IPR003719">
    <property type="entry name" value="Phenazine_PhzF-like"/>
</dbReference>
<dbReference type="PATRIC" id="fig|1354253.4.peg.4460"/>
<accession>A0A1B7HNG3</accession>
<organism evidence="3 4">
    <name type="scientific">Buttiauxella gaviniae ATCC 51604</name>
    <dbReference type="NCBI Taxonomy" id="1354253"/>
    <lineage>
        <taxon>Bacteria</taxon>
        <taxon>Pseudomonadati</taxon>
        <taxon>Pseudomonadota</taxon>
        <taxon>Gammaproteobacteria</taxon>
        <taxon>Enterobacterales</taxon>
        <taxon>Enterobacteriaceae</taxon>
        <taxon>Buttiauxella</taxon>
    </lineage>
</organism>
<evidence type="ECO:0000256" key="2">
    <source>
        <dbReference type="ARBA" id="ARBA00023235"/>
    </source>
</evidence>
<gene>
    <name evidence="3" type="ORF">M977_04347</name>
</gene>
<dbReference type="EMBL" id="LXEP01000044">
    <property type="protein sequence ID" value="OAT17101.1"/>
    <property type="molecule type" value="Genomic_DNA"/>
</dbReference>
<evidence type="ECO:0000313" key="3">
    <source>
        <dbReference type="EMBL" id="OAT17101.1"/>
    </source>
</evidence>
<dbReference type="AlphaFoldDB" id="A0A1B7HNG3"/>
<keyword evidence="2" id="KW-0413">Isomerase</keyword>
<comment type="similarity">
    <text evidence="1">Belongs to the PhzF family.</text>
</comment>
<evidence type="ECO:0000256" key="1">
    <source>
        <dbReference type="ARBA" id="ARBA00008270"/>
    </source>
</evidence>